<dbReference type="GO" id="GO:0017056">
    <property type="term" value="F:structural constituent of nuclear pore"/>
    <property type="evidence" value="ECO:0007669"/>
    <property type="project" value="TreeGrafter"/>
</dbReference>
<name>A0A1I7TLW4_9PELO</name>
<dbReference type="Proteomes" id="UP000095282">
    <property type="component" value="Unplaced"/>
</dbReference>
<dbReference type="PANTHER" id="PTHR18898:SF2">
    <property type="entry name" value="NUCLEOPROTEIN TPR"/>
    <property type="match status" value="1"/>
</dbReference>
<dbReference type="PANTHER" id="PTHR18898">
    <property type="entry name" value="NUCLEOPROTEIN TPR-RELATED"/>
    <property type="match status" value="1"/>
</dbReference>
<dbReference type="STRING" id="1561998.A0A1I7TLW4"/>
<feature type="coiled-coil region" evidence="1">
    <location>
        <begin position="1221"/>
        <end position="1345"/>
    </location>
</feature>
<feature type="compositionally biased region" description="Polar residues" evidence="2">
    <location>
        <begin position="1675"/>
        <end position="1690"/>
    </location>
</feature>
<dbReference type="WBParaSite" id="Csp11.Scaffold628.g7210.t1">
    <property type="protein sequence ID" value="Csp11.Scaffold628.g7210.t1"/>
    <property type="gene ID" value="Csp11.Scaffold628.g7210"/>
</dbReference>
<feature type="compositionally biased region" description="Acidic residues" evidence="2">
    <location>
        <begin position="1884"/>
        <end position="1893"/>
    </location>
</feature>
<feature type="coiled-coil region" evidence="1">
    <location>
        <begin position="609"/>
        <end position="689"/>
    </location>
</feature>
<feature type="compositionally biased region" description="Low complexity" evidence="2">
    <location>
        <begin position="1648"/>
        <end position="1658"/>
    </location>
</feature>
<feature type="region of interest" description="Disordered" evidence="2">
    <location>
        <begin position="1"/>
        <end position="20"/>
    </location>
</feature>
<feature type="coiled-coil region" evidence="1">
    <location>
        <begin position="214"/>
        <end position="241"/>
    </location>
</feature>
<dbReference type="GO" id="GO:0006406">
    <property type="term" value="P:mRNA export from nucleus"/>
    <property type="evidence" value="ECO:0007669"/>
    <property type="project" value="TreeGrafter"/>
</dbReference>
<feature type="coiled-coil region" evidence="1">
    <location>
        <begin position="383"/>
        <end position="410"/>
    </location>
</feature>
<accession>A0A1I7TLW4</accession>
<feature type="compositionally biased region" description="Pro residues" evidence="2">
    <location>
        <begin position="1539"/>
        <end position="1557"/>
    </location>
</feature>
<feature type="coiled-coil region" evidence="1">
    <location>
        <begin position="810"/>
        <end position="837"/>
    </location>
</feature>
<feature type="coiled-coil region" evidence="1">
    <location>
        <begin position="868"/>
        <end position="909"/>
    </location>
</feature>
<evidence type="ECO:0000313" key="4">
    <source>
        <dbReference type="WBParaSite" id="Csp11.Scaffold628.g7210.t1"/>
    </source>
</evidence>
<feature type="compositionally biased region" description="Acidic residues" evidence="2">
    <location>
        <begin position="1800"/>
        <end position="1872"/>
    </location>
</feature>
<evidence type="ECO:0000313" key="3">
    <source>
        <dbReference type="Proteomes" id="UP000095282"/>
    </source>
</evidence>
<keyword evidence="3" id="KW-1185">Reference proteome</keyword>
<feature type="compositionally biased region" description="Pro residues" evidence="2">
    <location>
        <begin position="1511"/>
        <end position="1525"/>
    </location>
</feature>
<feature type="region of interest" description="Disordered" evidence="2">
    <location>
        <begin position="1595"/>
        <end position="1690"/>
    </location>
</feature>
<feature type="coiled-coil region" evidence="1">
    <location>
        <begin position="942"/>
        <end position="1106"/>
    </location>
</feature>
<organism evidence="3 4">
    <name type="scientific">Caenorhabditis tropicalis</name>
    <dbReference type="NCBI Taxonomy" id="1561998"/>
    <lineage>
        <taxon>Eukaryota</taxon>
        <taxon>Metazoa</taxon>
        <taxon>Ecdysozoa</taxon>
        <taxon>Nematoda</taxon>
        <taxon>Chromadorea</taxon>
        <taxon>Rhabditida</taxon>
        <taxon>Rhabditina</taxon>
        <taxon>Rhabditomorpha</taxon>
        <taxon>Rhabditoidea</taxon>
        <taxon>Rhabditidae</taxon>
        <taxon>Peloderinae</taxon>
        <taxon>Caenorhabditis</taxon>
    </lineage>
</organism>
<feature type="compositionally biased region" description="Gly residues" evidence="2">
    <location>
        <begin position="2009"/>
        <end position="2018"/>
    </location>
</feature>
<feature type="coiled-coil region" evidence="1">
    <location>
        <begin position="133"/>
        <end position="167"/>
    </location>
</feature>
<feature type="compositionally biased region" description="Basic and acidic residues" evidence="2">
    <location>
        <begin position="1428"/>
        <end position="1438"/>
    </location>
</feature>
<keyword evidence="1" id="KW-0175">Coiled coil</keyword>
<dbReference type="eggNOG" id="ENOG502SNBF">
    <property type="taxonomic scope" value="Eukaryota"/>
</dbReference>
<feature type="coiled-coil region" evidence="1">
    <location>
        <begin position="511"/>
        <end position="578"/>
    </location>
</feature>
<evidence type="ECO:0000256" key="2">
    <source>
        <dbReference type="SAM" id="MobiDB-lite"/>
    </source>
</evidence>
<dbReference type="GO" id="GO:0005643">
    <property type="term" value="C:nuclear pore"/>
    <property type="evidence" value="ECO:0007669"/>
    <property type="project" value="TreeGrafter"/>
</dbReference>
<feature type="compositionally biased region" description="Polar residues" evidence="2">
    <location>
        <begin position="1439"/>
        <end position="1487"/>
    </location>
</feature>
<feature type="compositionally biased region" description="Low complexity" evidence="2">
    <location>
        <begin position="1623"/>
        <end position="1636"/>
    </location>
</feature>
<feature type="region of interest" description="Disordered" evidence="2">
    <location>
        <begin position="1422"/>
        <end position="1575"/>
    </location>
</feature>
<feature type="coiled-coil region" evidence="1">
    <location>
        <begin position="718"/>
        <end position="745"/>
    </location>
</feature>
<feature type="compositionally biased region" description="Low complexity" evidence="2">
    <location>
        <begin position="1719"/>
        <end position="1728"/>
    </location>
</feature>
<proteinExistence type="predicted"/>
<evidence type="ECO:0000256" key="1">
    <source>
        <dbReference type="SAM" id="Coils"/>
    </source>
</evidence>
<sequence length="2018" mass="226384">MDVDAPPESTAQPLADVEDDQANWEIEKAEMKRNEFNINQELIDARSRVEDLSQSNSRMVEEAAQHAKERNEQIERQRLLEAERNELTDRNLELETAVARLKIEKEERDAVAVNATKLAQSAQVETYALKDEIHKLTSEHANFKHTKEALEREVHSIQFERQKFQAERDLHAESKKWLMQEVAERDNKVSTLRLEISSKEVQASNERLQYIRDANILSSQVESLNEQLDMLKFKNSELLKRIEDTELSKANEIANLEGEIRCQLDLQRVMKTSMEEAKNAADTFKNQLEARENVLIEVQNVLVETQEDMERRNAAHADVLRERDEELAQTRAELAKVSEMMKSMSDVKLNVSEEELSELAPAAAETVRYLRGGQSLSGLVLEHARVRGKLAEVESDNANLRNALEELLETLDLKTPQFETQRRIADELFIKNTKFEEQLGLAESERRELLGQRDSAQRDLAYVRAELEKYQRDFEFVSRRNAELMYAVERQSRVQDPNWNEQADELLFQNIVQLQRRNVELESDIENAKASAAQAAINAQCEEMAQLRADLSVTKKSEAELKTRVEQTKAAFDSLKERTEHFKELVRDSVTAAEARTARLRAEEAVAAKIVADATVERLRSQIEEYKADHAKREKDLEQKLHNSEANIACVTETNIKLNAMLDAQKTNTAAIEQEYKSALKEKDTAMEELRKITIVDAEKDRQLVEYSRKILEAADQSGSLRVRVRALEDELQSARTEANSLKMTADGQKAILETEEKVRMSVVEMANFLSRVEAEKLTHANTQVEILRHERDSLKASTTRFSDQLTHMKNEAKLIQQRLEKELEVAKSRLAEKEQQLIRDGKELVDLRSKLNLLNNQSSSGAAGMTPDRLKREYMQLKTRAQFLENELDDAKRKLLEAETTQKRMDAEHAISASHSNVMEENLKQNEQMGNMEKERLLAHAKCFEDRAQQLADTLAKTQTEFDELHLKYDEQAFRFDTETAELRRQLEVASLNLENVKRDLDMANNSLLGMRNEAARNAEALEQHNTIVRQFQDRISEFENDRLRLQAELNNKSLALVAETTAKNEADQMREHVERLLQRKIDEMALLEEQSQQKQAENDERLAQLSVQYESLSSTVTERGSLTSMNEDGEVHSNMIANLQSLVQVLRESKNDAITRALVAEVEMKRLHAETAEFEKGRNELLQKIRDLETEKIATTASLVDRANLIEQVQSLTAVHNINTQLTEEKAKLQAQLVQIQKEKTDLERLKGSLLAKLDEQKLKIASSDNEAIQRKKEIEQLKQRAQPAARLNALQAQSEQYKTQLNAARQEIQTLSDRCKVLETEKAAAQEKNADLTSKLNQTRQLAIKFRDENLELKKQHSGPVGDNDPCGPRLAVQSKIHADEVAKLNGQIENLKKEIENLNMKVLRVSVLEKTLKKTADQMSELKQQNERLSESNRHLTQNQSVSATDVESKTTTPSTPRAAVTTRQTPTKLSDPNSAASKQPTEPDQAGVQKGVPQLSVVPPRRIPLARPPAPANVVPPAPEPTNTSQHKISPSKRPVPPSIPNEPLDVIPPVPSDNIPDPTPSASSFGSNLPVPHAFQASVRVPTQSLFSSSSTTTVQPQTEKKNVLPSIDSAPSTPGSNTTNSLVTTTSSLHHGQQLFGSSGGVSSNISTSSSVPKPALPEESVAEGAAGQSSLVSGSIDQPNSMETESAANGIAICYFQLSLLTVLDGESRDSTTVSGVSSSDGRRKRTANDFQLNEAKRQRESPNEAVTSSETRPQVADIPELDEDEVVLGMEHEVSDEDPNDTIQERRQDVIDLENDEEVLEDDMEGEEGDDDSLGNDEEYDDEGEALEENDDDVVVLSDGDDGSEENDDVESLNDVDEDDDVEEIRMAEGGQNNDIEEVLEGEDSQPSLDDQDREAASAVEEAEDEGRDPLAMIDEPSAPADPTGAAGIGISGRMGQDVQRVRLPTGLREAEREDQCSSSNETNEERPAQQLTARNLARLQRPTRGAKPTRGVYTPNRGNRGGRGGGTA</sequence>
<reference evidence="4" key="1">
    <citation type="submission" date="2016-11" db="UniProtKB">
        <authorList>
            <consortium name="WormBaseParasite"/>
        </authorList>
    </citation>
    <scope>IDENTIFICATION</scope>
</reference>
<protein>
    <submittedName>
        <fullName evidence="4">TPR_MLP1_2 domain-containing protein</fullName>
    </submittedName>
</protein>
<dbReference type="GO" id="GO:1901673">
    <property type="term" value="P:regulation of mitotic spindle assembly"/>
    <property type="evidence" value="ECO:0007669"/>
    <property type="project" value="TreeGrafter"/>
</dbReference>
<feature type="region of interest" description="Disordered" evidence="2">
    <location>
        <begin position="1715"/>
        <end position="2018"/>
    </location>
</feature>